<evidence type="ECO:0000256" key="8">
    <source>
        <dbReference type="ARBA" id="ARBA00022777"/>
    </source>
</evidence>
<dbReference type="InterPro" id="IPR018113">
    <property type="entry name" value="PTrfase_EIIB_Cys"/>
</dbReference>
<dbReference type="InterPro" id="IPR001127">
    <property type="entry name" value="PTS_EIIA_1_perm"/>
</dbReference>
<evidence type="ECO:0000256" key="12">
    <source>
        <dbReference type="SAM" id="Phobius"/>
    </source>
</evidence>
<dbReference type="Proteomes" id="UP000230961">
    <property type="component" value="Chromosome"/>
</dbReference>
<dbReference type="Pfam" id="PF00358">
    <property type="entry name" value="PTS_EIIA_1"/>
    <property type="match status" value="1"/>
</dbReference>
<feature type="transmembrane region" description="Helical" evidence="12">
    <location>
        <begin position="385"/>
        <end position="402"/>
    </location>
</feature>
<dbReference type="AlphaFoldDB" id="A0A7U5PGV6"/>
<dbReference type="GO" id="GO:0008982">
    <property type="term" value="F:protein-N(PI)-phosphohistidine-sugar phosphotransferase activity"/>
    <property type="evidence" value="ECO:0007669"/>
    <property type="project" value="InterPro"/>
</dbReference>
<protein>
    <submittedName>
        <fullName evidence="16">PTS beta-glucoside transporter subunit IIABC</fullName>
    </submittedName>
</protein>
<keyword evidence="4" id="KW-0762">Sugar transport</keyword>
<keyword evidence="3" id="KW-1003">Cell membrane</keyword>
<dbReference type="GO" id="GO:0005886">
    <property type="term" value="C:plasma membrane"/>
    <property type="evidence" value="ECO:0007669"/>
    <property type="project" value="UniProtKB-SubCell"/>
</dbReference>
<keyword evidence="2" id="KW-0813">Transport</keyword>
<dbReference type="FunFam" id="2.70.70.10:FF:000001">
    <property type="entry name" value="PTS system glucose-specific IIA component"/>
    <property type="match status" value="1"/>
</dbReference>
<dbReference type="Pfam" id="PF00367">
    <property type="entry name" value="PTS_EIIB"/>
    <property type="match status" value="1"/>
</dbReference>
<dbReference type="Gene3D" id="2.70.70.10">
    <property type="entry name" value="Glucose Permease (Domain IIA)"/>
    <property type="match status" value="1"/>
</dbReference>
<keyword evidence="7 12" id="KW-0812">Transmembrane</keyword>
<evidence type="ECO:0000256" key="10">
    <source>
        <dbReference type="ARBA" id="ARBA00023136"/>
    </source>
</evidence>
<name>A0A7U5PGV6_YEREN</name>
<keyword evidence="8" id="KW-0418">Kinase</keyword>
<dbReference type="PANTHER" id="PTHR30175:SF1">
    <property type="entry name" value="PTS SYSTEM ARBUTIN-, CELLOBIOSE-, AND SALICIN-SPECIFIC EIIBC COMPONENT-RELATED"/>
    <property type="match status" value="1"/>
</dbReference>
<evidence type="ECO:0000259" key="14">
    <source>
        <dbReference type="PROSITE" id="PS51098"/>
    </source>
</evidence>
<proteinExistence type="predicted"/>
<dbReference type="InterPro" id="IPR011297">
    <property type="entry name" value="PTS_IIABC_b_glu"/>
</dbReference>
<feature type="active site" description="Phosphocysteine intermediate; for EIIB activity" evidence="11">
    <location>
        <position position="26"/>
    </location>
</feature>
<feature type="transmembrane region" description="Helical" evidence="12">
    <location>
        <begin position="114"/>
        <end position="138"/>
    </location>
</feature>
<evidence type="ECO:0000313" key="17">
    <source>
        <dbReference type="Proteomes" id="UP000230961"/>
    </source>
</evidence>
<feature type="transmembrane region" description="Helical" evidence="12">
    <location>
        <begin position="202"/>
        <end position="228"/>
    </location>
</feature>
<dbReference type="InterPro" id="IPR036878">
    <property type="entry name" value="Glu_permease_IIB"/>
</dbReference>
<evidence type="ECO:0000256" key="11">
    <source>
        <dbReference type="PROSITE-ProRule" id="PRU00421"/>
    </source>
</evidence>
<evidence type="ECO:0000256" key="6">
    <source>
        <dbReference type="ARBA" id="ARBA00022683"/>
    </source>
</evidence>
<evidence type="ECO:0000256" key="1">
    <source>
        <dbReference type="ARBA" id="ARBA00004651"/>
    </source>
</evidence>
<dbReference type="Gene3D" id="3.30.1360.60">
    <property type="entry name" value="Glucose permease domain IIB"/>
    <property type="match status" value="1"/>
</dbReference>
<evidence type="ECO:0000256" key="3">
    <source>
        <dbReference type="ARBA" id="ARBA00022475"/>
    </source>
</evidence>
<evidence type="ECO:0000256" key="2">
    <source>
        <dbReference type="ARBA" id="ARBA00022448"/>
    </source>
</evidence>
<dbReference type="InterPro" id="IPR050558">
    <property type="entry name" value="PTS_Sugar-Specific_Components"/>
</dbReference>
<evidence type="ECO:0000256" key="9">
    <source>
        <dbReference type="ARBA" id="ARBA00022989"/>
    </source>
</evidence>
<keyword evidence="6" id="KW-0598">Phosphotransferase system</keyword>
<dbReference type="NCBIfam" id="TIGR01995">
    <property type="entry name" value="PTS-II-ABC-beta"/>
    <property type="match status" value="1"/>
</dbReference>
<dbReference type="PROSITE" id="PS01035">
    <property type="entry name" value="PTS_EIIB_TYPE_1_CYS"/>
    <property type="match status" value="1"/>
</dbReference>
<reference evidence="16 17" key="1">
    <citation type="submission" date="2017-11" db="EMBL/GenBank/DDBJ databases">
        <title>The complete genome sequence and comparative genome analysis of Yersinia enterocolitica strain LC20.</title>
        <authorList>
            <person name="Shi G."/>
            <person name="Su M."/>
            <person name="Liang J."/>
            <person name="Gu W."/>
            <person name="Xiao Y."/>
            <person name="Zhang Z."/>
            <person name="Qiu H."/>
            <person name="Duan R."/>
            <person name="Zhang Z."/>
            <person name="Li Y."/>
            <person name="Zhang X."/>
            <person name="Ling Y."/>
            <person name="Song L."/>
            <person name="Chen M."/>
            <person name="Zhao Y."/>
            <person name="Wu J."/>
            <person name="Jing H."/>
            <person name="Xiao J."/>
            <person name="Wang X."/>
        </authorList>
    </citation>
    <scope>NUCLEOTIDE SEQUENCE [LARGE SCALE GENOMIC DNA]</scope>
    <source>
        <strain evidence="16 17">LC20</strain>
    </source>
</reference>
<dbReference type="NCBIfam" id="TIGR00830">
    <property type="entry name" value="PTBA"/>
    <property type="match status" value="1"/>
</dbReference>
<dbReference type="FunFam" id="3.30.1360.60:FF:000001">
    <property type="entry name" value="PTS system glucose-specific IIBC component PtsG"/>
    <property type="match status" value="1"/>
</dbReference>
<evidence type="ECO:0000256" key="4">
    <source>
        <dbReference type="ARBA" id="ARBA00022597"/>
    </source>
</evidence>
<evidence type="ECO:0000256" key="7">
    <source>
        <dbReference type="ARBA" id="ARBA00022692"/>
    </source>
</evidence>
<keyword evidence="10 12" id="KW-0472">Membrane</keyword>
<dbReference type="PROSITE" id="PS51098">
    <property type="entry name" value="PTS_EIIB_TYPE_1"/>
    <property type="match status" value="1"/>
</dbReference>
<keyword evidence="5" id="KW-0808">Transferase</keyword>
<dbReference type="GO" id="GO:0009401">
    <property type="term" value="P:phosphoenolpyruvate-dependent sugar phosphotransferase system"/>
    <property type="evidence" value="ECO:0007669"/>
    <property type="project" value="UniProtKB-KW"/>
</dbReference>
<evidence type="ECO:0000256" key="5">
    <source>
        <dbReference type="ARBA" id="ARBA00022679"/>
    </source>
</evidence>
<dbReference type="InterPro" id="IPR001996">
    <property type="entry name" value="PTS_IIB_1"/>
</dbReference>
<dbReference type="NCBIfam" id="TIGR00826">
    <property type="entry name" value="EIIB_glc"/>
    <property type="match status" value="1"/>
</dbReference>
<dbReference type="InterPro" id="IPR013013">
    <property type="entry name" value="PTS_EIIC_1"/>
</dbReference>
<dbReference type="PROSITE" id="PS00371">
    <property type="entry name" value="PTS_EIIA_TYPE_1_HIS"/>
    <property type="match status" value="1"/>
</dbReference>
<feature type="transmembrane region" description="Helical" evidence="12">
    <location>
        <begin position="431"/>
        <end position="454"/>
    </location>
</feature>
<feature type="transmembrane region" description="Helical" evidence="12">
    <location>
        <begin position="329"/>
        <end position="348"/>
    </location>
</feature>
<dbReference type="GO" id="GO:0015771">
    <property type="term" value="P:trehalose transport"/>
    <property type="evidence" value="ECO:0007669"/>
    <property type="project" value="TreeGrafter"/>
</dbReference>
<dbReference type="EMBL" id="CP007448">
    <property type="protein sequence ID" value="ATX62929.1"/>
    <property type="molecule type" value="Genomic_DNA"/>
</dbReference>
<feature type="domain" description="PTS EIIB type-1" evidence="14">
    <location>
        <begin position="4"/>
        <end position="86"/>
    </location>
</feature>
<dbReference type="GO" id="GO:0016301">
    <property type="term" value="F:kinase activity"/>
    <property type="evidence" value="ECO:0007669"/>
    <property type="project" value="UniProtKB-KW"/>
</dbReference>
<feature type="domain" description="PTS EIIA type-1" evidence="13">
    <location>
        <begin position="499"/>
        <end position="603"/>
    </location>
</feature>
<dbReference type="PROSITE" id="PS51093">
    <property type="entry name" value="PTS_EIIA_TYPE_1"/>
    <property type="match status" value="1"/>
</dbReference>
<evidence type="ECO:0000313" key="16">
    <source>
        <dbReference type="EMBL" id="ATX62929.1"/>
    </source>
</evidence>
<feature type="transmembrane region" description="Helical" evidence="12">
    <location>
        <begin position="295"/>
        <end position="317"/>
    </location>
</feature>
<feature type="transmembrane region" description="Helical" evidence="12">
    <location>
        <begin position="144"/>
        <end position="163"/>
    </location>
</feature>
<dbReference type="InterPro" id="IPR011055">
    <property type="entry name" value="Dup_hybrid_motif"/>
</dbReference>
<dbReference type="InterPro" id="IPR003352">
    <property type="entry name" value="PTS_EIIC"/>
</dbReference>
<dbReference type="CDD" id="cd00212">
    <property type="entry name" value="PTS_IIB_glc"/>
    <property type="match status" value="1"/>
</dbReference>
<accession>A0A7U5PGV6</accession>
<evidence type="ECO:0000259" key="15">
    <source>
        <dbReference type="PROSITE" id="PS51103"/>
    </source>
</evidence>
<dbReference type="GO" id="GO:0090589">
    <property type="term" value="F:protein-phosphocysteine-trehalose phosphotransferase system transporter activity"/>
    <property type="evidence" value="ECO:0007669"/>
    <property type="project" value="TreeGrafter"/>
</dbReference>
<comment type="subcellular location">
    <subcellularLocation>
        <location evidence="1">Cell membrane</location>
        <topology evidence="1">Multi-pass membrane protein</topology>
    </subcellularLocation>
</comment>
<evidence type="ECO:0000259" key="13">
    <source>
        <dbReference type="PROSITE" id="PS51093"/>
    </source>
</evidence>
<dbReference type="NCBIfam" id="NF007335">
    <property type="entry name" value="PRK09824.1"/>
    <property type="match status" value="1"/>
</dbReference>
<gene>
    <name evidence="16" type="ORF">LC20_08305</name>
</gene>
<keyword evidence="9 12" id="KW-1133">Transmembrane helix</keyword>
<dbReference type="KEGG" id="yel:LC20_08305"/>
<organism evidence="16 17">
    <name type="scientific">Yersinia enterocolitica LC20</name>
    <dbReference type="NCBI Taxonomy" id="1443113"/>
    <lineage>
        <taxon>Bacteria</taxon>
        <taxon>Pseudomonadati</taxon>
        <taxon>Pseudomonadota</taxon>
        <taxon>Gammaproteobacteria</taxon>
        <taxon>Enterobacterales</taxon>
        <taxon>Yersiniaceae</taxon>
        <taxon>Yersinia</taxon>
    </lineage>
</organism>
<feature type="domain" description="PTS EIIC type-1" evidence="15">
    <location>
        <begin position="105"/>
        <end position="468"/>
    </location>
</feature>
<feature type="transmembrane region" description="Helical" evidence="12">
    <location>
        <begin position="248"/>
        <end position="266"/>
    </location>
</feature>
<dbReference type="PROSITE" id="PS51103">
    <property type="entry name" value="PTS_EIIC_TYPE_1"/>
    <property type="match status" value="1"/>
</dbReference>
<feature type="transmembrane region" description="Helical" evidence="12">
    <location>
        <begin position="175"/>
        <end position="196"/>
    </location>
</feature>
<dbReference type="CDD" id="cd00210">
    <property type="entry name" value="PTS_IIA_glc"/>
    <property type="match status" value="1"/>
</dbReference>
<dbReference type="Pfam" id="PF02378">
    <property type="entry name" value="PTS_EIIC"/>
    <property type="match status" value="1"/>
</dbReference>
<sequence>MQYTTVASEILAGVGGKSNINSVVHCATRLRFKLKDSSRADALALKKNPGVIMVVESGGQFQVVIGNHVSEVYQALLRQAGLSDGDENEHQPGSQKENLLSHSIDIISGIFTPLLGILAASGILKGFLALSVVCGWLQPTSGSYMILFAASDSLFYFFPLVLGYTAGKKFGGNPFITMAIGGALVHPLMLAAFNAAGQPNAAAVYFLGIPVTFINYTSSVIPVILAAWVSCRLEKGFNRILHSSIKNFFTPLLCLAITVPATFLLIGPLATWLSHLLATGFQLIYSAAPPIAGGVLAGIWQICVIFGLHWGLVPLMINNLSVLGYDAMLPLLLPAVMGQVGATLGVFLRTRDAKMKVLAGSAFTAGIFGITEPAVYGVTLPTKKPFIFGCIGGAIGGVIVGYSQAHVYSFGLASIFSFAQIIPATGIDASVWGAIIGTLIALIFAAIGTFFFGLPAPIAVLETESLSQSAFITENHQGLGEVVFSPISGQLLALTDVNDTTFASGLLGAGIAIIPQHGRVVSPVAGVVASLFKTHHAIGIESDFGTEILIHVGIDTVKLEGQYFTAHVNVGDRVNTGDLLLEFDCVAITAAGYDLTTPVIISNSEDYQDILPAKGLSITEQTPLLTVIR</sequence>
<dbReference type="SUPFAM" id="SSF51261">
    <property type="entry name" value="Duplicated hybrid motif"/>
    <property type="match status" value="1"/>
</dbReference>
<dbReference type="PANTHER" id="PTHR30175">
    <property type="entry name" value="PHOSPHOTRANSFERASE SYSTEM TRANSPORT PROTEIN"/>
    <property type="match status" value="1"/>
</dbReference>
<feature type="transmembrane region" description="Helical" evidence="12">
    <location>
        <begin position="357"/>
        <end position="379"/>
    </location>
</feature>
<dbReference type="SUPFAM" id="SSF55604">
    <property type="entry name" value="Glucose permease domain IIB"/>
    <property type="match status" value="1"/>
</dbReference>